<dbReference type="SUPFAM" id="SSF50475">
    <property type="entry name" value="FMN-binding split barrel"/>
    <property type="match status" value="1"/>
</dbReference>
<evidence type="ECO:0000259" key="3">
    <source>
        <dbReference type="SMART" id="SM00903"/>
    </source>
</evidence>
<evidence type="ECO:0000256" key="2">
    <source>
        <dbReference type="ARBA" id="ARBA00023002"/>
    </source>
</evidence>
<dbReference type="Proteomes" id="UP001500707">
    <property type="component" value="Unassembled WGS sequence"/>
</dbReference>
<accession>A0ABP6YXQ9</accession>
<dbReference type="SMART" id="SM00903">
    <property type="entry name" value="Flavin_Reduct"/>
    <property type="match status" value="1"/>
</dbReference>
<comment type="caution">
    <text evidence="4">The sequence shown here is derived from an EMBL/GenBank/DDBJ whole genome shotgun (WGS) entry which is preliminary data.</text>
</comment>
<comment type="similarity">
    <text evidence="1">Belongs to the non-flavoprotein flavin reductase family.</text>
</comment>
<dbReference type="PANTHER" id="PTHR30466:SF11">
    <property type="entry name" value="FLAVIN-DEPENDENT MONOOXYGENASE, REDUCTASE SUBUNIT HSAB"/>
    <property type="match status" value="1"/>
</dbReference>
<dbReference type="EMBL" id="BAABCE010000030">
    <property type="protein sequence ID" value="GAA3592933.1"/>
    <property type="molecule type" value="Genomic_DNA"/>
</dbReference>
<sequence length="166" mass="17545">MADLPTTALGHDAVHRYVLGHFASGVAVVTAAGPEGPLGFTCQSFVSLSLEPSLVSFAPARTFRSRPLMRASAAFCVNVPAVGQRDLGSAFAGPGDRFRGVRWSPGRGGAPLLQGSCAWISCDLVHEYDGGDHTIVIGRATGLRADASRDPLVFHRGRYRSLARPD</sequence>
<evidence type="ECO:0000313" key="4">
    <source>
        <dbReference type="EMBL" id="GAA3592933.1"/>
    </source>
</evidence>
<proteinExistence type="inferred from homology"/>
<dbReference type="RefSeq" id="WP_346186543.1">
    <property type="nucleotide sequence ID" value="NZ_BAABCE010000030.1"/>
</dbReference>
<dbReference type="InterPro" id="IPR050268">
    <property type="entry name" value="NADH-dep_flavin_reductase"/>
</dbReference>
<name>A0ABP6YXQ9_9ACTN</name>
<reference evidence="5" key="1">
    <citation type="journal article" date="2019" name="Int. J. Syst. Evol. Microbiol.">
        <title>The Global Catalogue of Microorganisms (GCM) 10K type strain sequencing project: providing services to taxonomists for standard genome sequencing and annotation.</title>
        <authorList>
            <consortium name="The Broad Institute Genomics Platform"/>
            <consortium name="The Broad Institute Genome Sequencing Center for Infectious Disease"/>
            <person name="Wu L."/>
            <person name="Ma J."/>
        </authorList>
    </citation>
    <scope>NUCLEOTIDE SEQUENCE [LARGE SCALE GENOMIC DNA]</scope>
    <source>
        <strain evidence="5">JCM 17656</strain>
    </source>
</reference>
<evidence type="ECO:0000256" key="1">
    <source>
        <dbReference type="ARBA" id="ARBA00008898"/>
    </source>
</evidence>
<dbReference type="PANTHER" id="PTHR30466">
    <property type="entry name" value="FLAVIN REDUCTASE"/>
    <property type="match status" value="1"/>
</dbReference>
<evidence type="ECO:0000313" key="5">
    <source>
        <dbReference type="Proteomes" id="UP001500707"/>
    </source>
</evidence>
<dbReference type="Gene3D" id="2.30.110.10">
    <property type="entry name" value="Electron Transport, Fmn-binding Protein, Chain A"/>
    <property type="match status" value="1"/>
</dbReference>
<dbReference type="Pfam" id="PF01613">
    <property type="entry name" value="Flavin_Reduct"/>
    <property type="match status" value="1"/>
</dbReference>
<gene>
    <name evidence="4" type="ORF">GCM10022295_88120</name>
</gene>
<dbReference type="InterPro" id="IPR012349">
    <property type="entry name" value="Split_barrel_FMN-bd"/>
</dbReference>
<organism evidence="4 5">
    <name type="scientific">Streptomyces osmaniensis</name>
    <dbReference type="NCBI Taxonomy" id="593134"/>
    <lineage>
        <taxon>Bacteria</taxon>
        <taxon>Bacillati</taxon>
        <taxon>Actinomycetota</taxon>
        <taxon>Actinomycetes</taxon>
        <taxon>Kitasatosporales</taxon>
        <taxon>Streptomycetaceae</taxon>
        <taxon>Streptomyces</taxon>
    </lineage>
</organism>
<keyword evidence="2" id="KW-0560">Oxidoreductase</keyword>
<feature type="domain" description="Flavin reductase like" evidence="3">
    <location>
        <begin position="19"/>
        <end position="161"/>
    </location>
</feature>
<protein>
    <submittedName>
        <fullName evidence="4">Flavin reductase family protein</fullName>
    </submittedName>
</protein>
<keyword evidence="5" id="KW-1185">Reference proteome</keyword>
<dbReference type="InterPro" id="IPR002563">
    <property type="entry name" value="Flavin_Rdtase-like_dom"/>
</dbReference>